<evidence type="ECO:0000256" key="1">
    <source>
        <dbReference type="SAM" id="SignalP"/>
    </source>
</evidence>
<protein>
    <recommendedName>
        <fullName evidence="4">Lipoprotein</fullName>
    </recommendedName>
</protein>
<evidence type="ECO:0008006" key="4">
    <source>
        <dbReference type="Google" id="ProtNLM"/>
    </source>
</evidence>
<evidence type="ECO:0000313" key="3">
    <source>
        <dbReference type="Proteomes" id="UP000441772"/>
    </source>
</evidence>
<organism evidence="2 3">
    <name type="scientific">Bifidobacterium leontopitheci</name>
    <dbReference type="NCBI Taxonomy" id="2650774"/>
    <lineage>
        <taxon>Bacteria</taxon>
        <taxon>Bacillati</taxon>
        <taxon>Actinomycetota</taxon>
        <taxon>Actinomycetes</taxon>
        <taxon>Bifidobacteriales</taxon>
        <taxon>Bifidobacteriaceae</taxon>
        <taxon>Bifidobacterium</taxon>
    </lineage>
</organism>
<sequence length="223" mass="24702">MSMMLLVLMMSLSGCASQSSPEVSDTSHESSSGARLASSMKDYAQQLLESHTSQMGPEQKAVVERVVQGDELSNSDYEAAWNRYAQCMVSKGYEKPVWYTFPNGIRDDQGQEAPADAQTGTQIQKWLDDKRGCSERNLDVIQDLYVAQTDNPNLYADHDEGALDCLKRKKLIAGSVTVGQYRKDMEKWEKARAEGGKAKISFDMDDVNVMACLAANGTRFDMG</sequence>
<dbReference type="EMBL" id="WBVT01000001">
    <property type="protein sequence ID" value="KAB7791484.1"/>
    <property type="molecule type" value="Genomic_DNA"/>
</dbReference>
<accession>A0A6I1GIL9</accession>
<evidence type="ECO:0000313" key="2">
    <source>
        <dbReference type="EMBL" id="KAB7791484.1"/>
    </source>
</evidence>
<keyword evidence="1" id="KW-0732">Signal</keyword>
<comment type="caution">
    <text evidence="2">The sequence shown here is derived from an EMBL/GenBank/DDBJ whole genome shotgun (WGS) entry which is preliminary data.</text>
</comment>
<feature type="signal peptide" evidence="1">
    <location>
        <begin position="1"/>
        <end position="16"/>
    </location>
</feature>
<dbReference type="AlphaFoldDB" id="A0A6I1GIL9"/>
<name>A0A6I1GIL9_9BIFI</name>
<keyword evidence="3" id="KW-1185">Reference proteome</keyword>
<gene>
    <name evidence="2" type="ORF">F7D09_0159</name>
</gene>
<reference evidence="2 3" key="1">
    <citation type="submission" date="2019-09" db="EMBL/GenBank/DDBJ databases">
        <title>Characterization of the phylogenetic diversity of two novel species belonging to the genus Bifidobacterium: Bifidobacterium cebidarum sp. nov. and Bifidobacterium leontopitheci sp. nov.</title>
        <authorList>
            <person name="Lugli G.A."/>
            <person name="Duranti S."/>
            <person name="Milani C."/>
            <person name="Turroni F."/>
            <person name="Ventura M."/>
        </authorList>
    </citation>
    <scope>NUCLEOTIDE SEQUENCE [LARGE SCALE GENOMIC DNA]</scope>
    <source>
        <strain evidence="2 3">LMG 31471</strain>
    </source>
</reference>
<dbReference type="Proteomes" id="UP000441772">
    <property type="component" value="Unassembled WGS sequence"/>
</dbReference>
<feature type="chain" id="PRO_5039532470" description="Lipoprotein" evidence="1">
    <location>
        <begin position="17"/>
        <end position="223"/>
    </location>
</feature>
<proteinExistence type="predicted"/>